<name>A0A2L2TIF1_9HYPO</name>
<accession>A0A2L2TIF1</accession>
<dbReference type="EMBL" id="LN649231">
    <property type="protein sequence ID" value="CEI70754.1"/>
    <property type="molecule type" value="Genomic_DNA"/>
</dbReference>
<reference evidence="4" key="1">
    <citation type="submission" date="2014-10" db="EMBL/GenBank/DDBJ databases">
        <authorList>
            <person name="King R."/>
        </authorList>
    </citation>
    <scope>NUCLEOTIDE SEQUENCE [LARGE SCALE GENOMIC DNA]</scope>
    <source>
        <strain evidence="4">A3/5</strain>
    </source>
</reference>
<protein>
    <recommendedName>
        <fullName evidence="5">Transcription factor domain-containing protein</fullName>
    </recommendedName>
</protein>
<dbReference type="Proteomes" id="UP000245910">
    <property type="component" value="Chromosome III"/>
</dbReference>
<evidence type="ECO:0000256" key="2">
    <source>
        <dbReference type="SAM" id="MobiDB-lite"/>
    </source>
</evidence>
<dbReference type="AlphaFoldDB" id="A0A2L2TIF1"/>
<sequence>MSGLKPDSKQYIQSLERRLRDAGIPPRSSREPDQNPVLAGTSDGEDVPHIHTVTATGVTQAFTSTWPNEITETIAHAQQHMDKFERKVFVPLLSREYIAQFISHTLEDLYHVRPLFNTNELLELVDEQYAAGRSDCHDDPTRWATLNTLIAICIQWKADNRAIKELFPLSWAYFKNAYAIFPELMIKGASIGSCRAMLIMALFIKGTADAMAFTGLLSAAAHAAQCIGPHLQDVHAPGEITNVEKYRRMFWLIHVLRCDASMKYDLPSTFGEAGVDLPYQETMIGAGTSPNLLKHMSTLSLIQSRISRHLHPASALWNNHGEMHRVLVKLDNDLAIWLSRLPSEFRPTAASRMVVPGVAEINFAYYAATWRIHTASNSLQGSQDSPTSGSSLRLVSPTPIEGARAIISLLQRVSPQPLVVLWQFLCYPVCAALTLIAAALADPKGSEAQLNIIWVGEFVKFLQDYQNREDCDLKRLVSGCSALCDIALSARHSRGGQSNEYEESQAEISQEHKDIIMCFSDSTSSMQFAQGLLTKSQLTKNLEY</sequence>
<evidence type="ECO:0008006" key="5">
    <source>
        <dbReference type="Google" id="ProtNLM"/>
    </source>
</evidence>
<keyword evidence="4" id="KW-1185">Reference proteome</keyword>
<dbReference type="CDD" id="cd12148">
    <property type="entry name" value="fungal_TF_MHR"/>
    <property type="match status" value="1"/>
</dbReference>
<dbReference type="PANTHER" id="PTHR46910">
    <property type="entry name" value="TRANSCRIPTION FACTOR PDR1"/>
    <property type="match status" value="1"/>
</dbReference>
<feature type="region of interest" description="Disordered" evidence="2">
    <location>
        <begin position="17"/>
        <end position="46"/>
    </location>
</feature>
<proteinExistence type="predicted"/>
<evidence type="ECO:0000313" key="4">
    <source>
        <dbReference type="Proteomes" id="UP000245910"/>
    </source>
</evidence>
<dbReference type="PANTHER" id="PTHR46910:SF25">
    <property type="entry name" value="ABC-TRANSPORTER-REGULATING TRANSCRIPTION FACTOR"/>
    <property type="match status" value="1"/>
</dbReference>
<organism evidence="3 4">
    <name type="scientific">Fusarium venenatum</name>
    <dbReference type="NCBI Taxonomy" id="56646"/>
    <lineage>
        <taxon>Eukaryota</taxon>
        <taxon>Fungi</taxon>
        <taxon>Dikarya</taxon>
        <taxon>Ascomycota</taxon>
        <taxon>Pezizomycotina</taxon>
        <taxon>Sordariomycetes</taxon>
        <taxon>Hypocreomycetidae</taxon>
        <taxon>Hypocreales</taxon>
        <taxon>Nectriaceae</taxon>
        <taxon>Fusarium</taxon>
    </lineage>
</organism>
<dbReference type="STRING" id="56646.A0A2L2TIF1"/>
<keyword evidence="1" id="KW-0539">Nucleus</keyword>
<dbReference type="GO" id="GO:0003700">
    <property type="term" value="F:DNA-binding transcription factor activity"/>
    <property type="evidence" value="ECO:0007669"/>
    <property type="project" value="InterPro"/>
</dbReference>
<evidence type="ECO:0000256" key="1">
    <source>
        <dbReference type="ARBA" id="ARBA00023242"/>
    </source>
</evidence>
<evidence type="ECO:0000313" key="3">
    <source>
        <dbReference type="EMBL" id="CEI70754.1"/>
    </source>
</evidence>
<dbReference type="InterPro" id="IPR050987">
    <property type="entry name" value="AtrR-like"/>
</dbReference>